<feature type="region of interest" description="Disordered" evidence="1">
    <location>
        <begin position="675"/>
        <end position="746"/>
    </location>
</feature>
<protein>
    <submittedName>
        <fullName evidence="2">2a478e5e-6aa2-434c-aa69-b045d97693fa</fullName>
    </submittedName>
</protein>
<name>A0A8H2VKP1_9HELO</name>
<feature type="compositionally biased region" description="Polar residues" evidence="1">
    <location>
        <begin position="284"/>
        <end position="309"/>
    </location>
</feature>
<feature type="region of interest" description="Disordered" evidence="1">
    <location>
        <begin position="155"/>
        <end position="367"/>
    </location>
</feature>
<gene>
    <name evidence="2" type="ORF">SCLTRI_LOCUS143</name>
</gene>
<feature type="compositionally biased region" description="Polar residues" evidence="1">
    <location>
        <begin position="246"/>
        <end position="274"/>
    </location>
</feature>
<evidence type="ECO:0000313" key="3">
    <source>
        <dbReference type="Proteomes" id="UP000624404"/>
    </source>
</evidence>
<comment type="caution">
    <text evidence="2">The sequence shown here is derived from an EMBL/GenBank/DDBJ whole genome shotgun (WGS) entry which is preliminary data.</text>
</comment>
<feature type="compositionally biased region" description="Polar residues" evidence="1">
    <location>
        <begin position="174"/>
        <end position="186"/>
    </location>
</feature>
<feature type="compositionally biased region" description="Basic and acidic residues" evidence="1">
    <location>
        <begin position="675"/>
        <end position="739"/>
    </location>
</feature>
<dbReference type="Proteomes" id="UP000624404">
    <property type="component" value="Unassembled WGS sequence"/>
</dbReference>
<dbReference type="EMBL" id="CAJHIA010000002">
    <property type="protein sequence ID" value="CAD6439295.1"/>
    <property type="molecule type" value="Genomic_DNA"/>
</dbReference>
<feature type="region of interest" description="Disordered" evidence="1">
    <location>
        <begin position="390"/>
        <end position="417"/>
    </location>
</feature>
<dbReference type="PANTHER" id="PTHR18949">
    <property type="entry name" value="CALDESMON"/>
    <property type="match status" value="1"/>
</dbReference>
<evidence type="ECO:0000313" key="2">
    <source>
        <dbReference type="EMBL" id="CAD6439295.1"/>
    </source>
</evidence>
<feature type="region of interest" description="Disordered" evidence="1">
    <location>
        <begin position="74"/>
        <end position="94"/>
    </location>
</feature>
<evidence type="ECO:0000256" key="1">
    <source>
        <dbReference type="SAM" id="MobiDB-lite"/>
    </source>
</evidence>
<dbReference type="AlphaFoldDB" id="A0A8H2VKP1"/>
<dbReference type="OrthoDB" id="3560732at2759"/>
<dbReference type="PANTHER" id="PTHR18949:SF3">
    <property type="entry name" value="CALDESMON"/>
    <property type="match status" value="1"/>
</dbReference>
<reference evidence="2" key="1">
    <citation type="submission" date="2020-10" db="EMBL/GenBank/DDBJ databases">
        <authorList>
            <person name="Kusch S."/>
        </authorList>
    </citation>
    <scope>NUCLEOTIDE SEQUENCE</scope>
    <source>
        <strain evidence="2">SwB9</strain>
    </source>
</reference>
<feature type="compositionally biased region" description="Basic and acidic residues" evidence="1">
    <location>
        <begin position="323"/>
        <end position="337"/>
    </location>
</feature>
<proteinExistence type="predicted"/>
<keyword evidence="3" id="KW-1185">Reference proteome</keyword>
<organism evidence="2 3">
    <name type="scientific">Sclerotinia trifoliorum</name>
    <dbReference type="NCBI Taxonomy" id="28548"/>
    <lineage>
        <taxon>Eukaryota</taxon>
        <taxon>Fungi</taxon>
        <taxon>Dikarya</taxon>
        <taxon>Ascomycota</taxon>
        <taxon>Pezizomycotina</taxon>
        <taxon>Leotiomycetes</taxon>
        <taxon>Helotiales</taxon>
        <taxon>Sclerotiniaceae</taxon>
        <taxon>Sclerotinia</taxon>
    </lineage>
</organism>
<feature type="compositionally biased region" description="Polar residues" evidence="1">
    <location>
        <begin position="81"/>
        <end position="94"/>
    </location>
</feature>
<accession>A0A8H2VKP1</accession>
<sequence length="746" mass="83341">MATWGAYFSSYVKKNPGGTPADKESEPTITPIVPLDADTDVKTIEPLILEEDKPIPNTGKDVEKRFDEKLGSVGNLGMGTASVTRMPTLRSNSRGARMAKMFGYGTAKGEKVEEKGLEDKEEVGISVVEVKEIKTQVAPEMSKIEKLMAERKAAAIESRTASLENTRRTPSPEPVQTKQPPEQLQVNLPERPPQLFDLVETVKSEPLEPLQTEQSVEPLQLPPPEQQPQSLGPDQTVQSEPLEPVQTKQPLEQLQVISPVQPPQLSELVQTVQSEPAEPATDQPLEQLQVISPEQPPQLSELVQTVQSQPPEPSKLSKPAESISRDSLLRSVPEKSKSIVSDTPTSTRFSFKGIKSSTKRASTRSNTKASISALDDLMAGFGEDFANISVTSKPAENEKGVEKTATGKPRNQRKQKASISALDDIMAGLYSMETKVENTAAPKPKEVRKVDVRKSEISTMSEVSHAILKVLSLPVETPEAARETTPEAAPEILKEISQTPKSTKKIPRAVSRFPVVVSEIIRTTPNLPAPIVTTDAIPATIIDQLSLIPLKTQIVTQPVTKIPRSPIINGQLSPIPTQFRLRPKRSFKDMVKLATSPRLAQVAEQAIEAEAERKLLQYERQAEQMLLEKEEMEEKRMSMEESFRKMQEEDERISREADEIKAFYGEQERMRIEMEAEEERARKETEAEEERVRKEMEAEEERVRKEMEAEEERKEMEEERDRTECEEKEGEIKDGERTRKGSSRGS</sequence>
<feature type="compositionally biased region" description="Polar residues" evidence="1">
    <location>
        <begin position="338"/>
        <end position="356"/>
    </location>
</feature>